<keyword evidence="4" id="KW-1185">Reference proteome</keyword>
<dbReference type="Proteomes" id="UP000184330">
    <property type="component" value="Unassembled WGS sequence"/>
</dbReference>
<dbReference type="AlphaFoldDB" id="A0A1L7XMZ9"/>
<organism evidence="3 4">
    <name type="scientific">Phialocephala subalpina</name>
    <dbReference type="NCBI Taxonomy" id="576137"/>
    <lineage>
        <taxon>Eukaryota</taxon>
        <taxon>Fungi</taxon>
        <taxon>Dikarya</taxon>
        <taxon>Ascomycota</taxon>
        <taxon>Pezizomycotina</taxon>
        <taxon>Leotiomycetes</taxon>
        <taxon>Helotiales</taxon>
        <taxon>Mollisiaceae</taxon>
        <taxon>Phialocephala</taxon>
        <taxon>Phialocephala fortinii species complex</taxon>
    </lineage>
</organism>
<keyword evidence="2" id="KW-0472">Membrane</keyword>
<feature type="transmembrane region" description="Helical" evidence="2">
    <location>
        <begin position="365"/>
        <end position="386"/>
    </location>
</feature>
<feature type="transmembrane region" description="Helical" evidence="2">
    <location>
        <begin position="333"/>
        <end position="353"/>
    </location>
</feature>
<evidence type="ECO:0000313" key="3">
    <source>
        <dbReference type="EMBL" id="CZR66398.1"/>
    </source>
</evidence>
<dbReference type="OrthoDB" id="3562959at2759"/>
<protein>
    <submittedName>
        <fullName evidence="3">Uncharacterized protein</fullName>
    </submittedName>
</protein>
<keyword evidence="2" id="KW-1133">Transmembrane helix</keyword>
<feature type="transmembrane region" description="Helical" evidence="2">
    <location>
        <begin position="398"/>
        <end position="418"/>
    </location>
</feature>
<accession>A0A1L7XMZ9</accession>
<feature type="region of interest" description="Disordered" evidence="1">
    <location>
        <begin position="1"/>
        <end position="47"/>
    </location>
</feature>
<evidence type="ECO:0000313" key="4">
    <source>
        <dbReference type="Proteomes" id="UP000184330"/>
    </source>
</evidence>
<sequence length="475" mass="52923">MMEGPNLTSHNQELPSNGISVTSDVSTPPDVGVSQNDPGRYPTVQIDMAAPPTGLRNRARQIPDAMPHLSSRGRNDRPRTASNIRSIACALVRLDIWALNTIESSYLSNPQLIGVSYYNQFKALVSKSAQDLANGDDLYEDRFETEVQRDLERLFDDEILGILCDARTSTYYAQFIRLRILLYTTASTEIKYTADARNVRIPEDDANKWKTPQKYMKYLTIQLSETKLRLRSVVLGCQDLRSRIKHAAELGEIPPIALAALKKKMEALQVNYGSACYQLRIYKDNSLVLVELSYEDWWNLADEAKQAKDVGQPRSNVAEAYPKSSKVISTLSFLVPAVCLLSCIPAGLAWVHTPYQVGTHNDGNFYQLLSGSTIQLLGTGTLIYPSLFSGRMVGLPRFWAWVLIGTSILCTGLSLPLLRGDRGNFDSLAWCESETIIGVNGGLRRSERRTAALRSAVWEGSIAFFKDPRFKSVVA</sequence>
<proteinExistence type="predicted"/>
<keyword evidence="2" id="KW-0812">Transmembrane</keyword>
<reference evidence="3 4" key="1">
    <citation type="submission" date="2016-03" db="EMBL/GenBank/DDBJ databases">
        <authorList>
            <person name="Ploux O."/>
        </authorList>
    </citation>
    <scope>NUCLEOTIDE SEQUENCE [LARGE SCALE GENOMIC DNA]</scope>
    <source>
        <strain evidence="3 4">UAMH 11012</strain>
    </source>
</reference>
<gene>
    <name evidence="3" type="ORF">PAC_16299</name>
</gene>
<evidence type="ECO:0000256" key="1">
    <source>
        <dbReference type="SAM" id="MobiDB-lite"/>
    </source>
</evidence>
<name>A0A1L7XMZ9_9HELO</name>
<evidence type="ECO:0000256" key="2">
    <source>
        <dbReference type="SAM" id="Phobius"/>
    </source>
</evidence>
<feature type="compositionally biased region" description="Polar residues" evidence="1">
    <location>
        <begin position="1"/>
        <end position="26"/>
    </location>
</feature>
<dbReference type="EMBL" id="FJOG01000037">
    <property type="protein sequence ID" value="CZR66398.1"/>
    <property type="molecule type" value="Genomic_DNA"/>
</dbReference>